<dbReference type="InterPro" id="IPR050768">
    <property type="entry name" value="UPF0353/GerABKA_families"/>
</dbReference>
<comment type="similarity">
    <text evidence="1">Belongs to the GerABKA family.</text>
</comment>
<evidence type="ECO:0000256" key="2">
    <source>
        <dbReference type="ARBA" id="ARBA00023136"/>
    </source>
</evidence>
<dbReference type="Pfam" id="PF03323">
    <property type="entry name" value="GerA"/>
    <property type="match status" value="1"/>
</dbReference>
<feature type="transmembrane region" description="Helical" evidence="3">
    <location>
        <begin position="401"/>
        <end position="426"/>
    </location>
</feature>
<name>A0ABR8PJX4_9BACL</name>
<evidence type="ECO:0000256" key="1">
    <source>
        <dbReference type="ARBA" id="ARBA00005278"/>
    </source>
</evidence>
<feature type="transmembrane region" description="Helical" evidence="3">
    <location>
        <begin position="343"/>
        <end position="362"/>
    </location>
</feature>
<feature type="transmembrane region" description="Helical" evidence="3">
    <location>
        <begin position="318"/>
        <end position="336"/>
    </location>
</feature>
<comment type="caution">
    <text evidence="4">The sequence shown here is derived from an EMBL/GenBank/DDBJ whole genome shotgun (WGS) entry which is preliminary data.</text>
</comment>
<dbReference type="PANTHER" id="PTHR22550">
    <property type="entry name" value="SPORE GERMINATION PROTEIN"/>
    <property type="match status" value="1"/>
</dbReference>
<keyword evidence="5" id="KW-1185">Reference proteome</keyword>
<dbReference type="PANTHER" id="PTHR22550:SF5">
    <property type="entry name" value="LEUCINE ZIPPER PROTEIN 4"/>
    <property type="match status" value="1"/>
</dbReference>
<evidence type="ECO:0000313" key="4">
    <source>
        <dbReference type="EMBL" id="MBD7908473.1"/>
    </source>
</evidence>
<keyword evidence="2 3" id="KW-0472">Membrane</keyword>
<dbReference type="PIRSF" id="PIRSF005690">
    <property type="entry name" value="GerBA"/>
    <property type="match status" value="1"/>
</dbReference>
<accession>A0ABR8PJX4</accession>
<keyword evidence="3" id="KW-1133">Transmembrane helix</keyword>
<dbReference type="EMBL" id="JACSQY010000006">
    <property type="protein sequence ID" value="MBD7908473.1"/>
    <property type="molecule type" value="Genomic_DNA"/>
</dbReference>
<protein>
    <submittedName>
        <fullName evidence="4">Spore germination protein</fullName>
    </submittedName>
</protein>
<evidence type="ECO:0000313" key="5">
    <source>
        <dbReference type="Proteomes" id="UP000659496"/>
    </source>
</evidence>
<proteinExistence type="inferred from homology"/>
<reference evidence="4 5" key="1">
    <citation type="submission" date="2020-08" db="EMBL/GenBank/DDBJ databases">
        <title>A Genomic Blueprint of the Chicken Gut Microbiome.</title>
        <authorList>
            <person name="Gilroy R."/>
            <person name="Ravi A."/>
            <person name="Getino M."/>
            <person name="Pursley I."/>
            <person name="Horton D.L."/>
            <person name="Alikhan N.-F."/>
            <person name="Baker D."/>
            <person name="Gharbi K."/>
            <person name="Hall N."/>
            <person name="Watson M."/>
            <person name="Adriaenssens E.M."/>
            <person name="Foster-Nyarko E."/>
            <person name="Jarju S."/>
            <person name="Secka A."/>
            <person name="Antonio M."/>
            <person name="Oren A."/>
            <person name="Chaudhuri R."/>
            <person name="La Ragione R.M."/>
            <person name="Hildebrand F."/>
            <person name="Pallen M.J."/>
        </authorList>
    </citation>
    <scope>NUCLEOTIDE SEQUENCE [LARGE SCALE GENOMIC DNA]</scope>
    <source>
        <strain evidence="4 5">Sa3CUA8</strain>
    </source>
</reference>
<dbReference type="RefSeq" id="WP_191689662.1">
    <property type="nucleotide sequence ID" value="NZ_JACSQY010000006.1"/>
</dbReference>
<dbReference type="Proteomes" id="UP000659496">
    <property type="component" value="Unassembled WGS sequence"/>
</dbReference>
<feature type="transmembrane region" description="Helical" evidence="3">
    <location>
        <begin position="276"/>
        <end position="298"/>
    </location>
</feature>
<gene>
    <name evidence="4" type="ORF">H9659_09035</name>
</gene>
<sequence>MTESKKQEMPLFMKSISDSLPSSFDVLHVPLSLDDAHAHLLYMKTVVDGAALQQTIIKPFFELDNEQKFAAYIQGLPNRLDPPQPDELLTMLTSGFVLVYAESTYSVLEFRKLGNTLQSMTISETTIHGPQLALSEDLETNVSIVRQHYHQPNLYVETQQLTDKSRMSIALLYDEKEVDVDVLRRVKEKLDALDEPLLQSAGELAVRLTSRRFTLFPTSILTERPDRIVYNLTGGKIVLLVDNSPYAIILPVIFFDFMVSMEENYHTYIISLYNTLLGWFGLLNCLLLPSLYVAFTAYSPEVLSPELTLTIAGSRIGVPYPSFIEVIIMLLFVELLTEASVRLPRSINAAATTVGGLILGTAATEASLASNVLIMVIAIVAISTFVIPMNELGFAVRIGRLFLILFTSLFGLIGLISGTLLLIIHLTNLDSFGEPYLRIGWRSKRSEKMVNSE</sequence>
<organism evidence="4 5">
    <name type="scientific">Sporosarcina gallistercoris</name>
    <dbReference type="NCBI Taxonomy" id="2762245"/>
    <lineage>
        <taxon>Bacteria</taxon>
        <taxon>Bacillati</taxon>
        <taxon>Bacillota</taxon>
        <taxon>Bacilli</taxon>
        <taxon>Bacillales</taxon>
        <taxon>Caryophanaceae</taxon>
        <taxon>Sporosarcina</taxon>
    </lineage>
</organism>
<dbReference type="InterPro" id="IPR004995">
    <property type="entry name" value="Spore_Ger"/>
</dbReference>
<evidence type="ECO:0000256" key="3">
    <source>
        <dbReference type="SAM" id="Phobius"/>
    </source>
</evidence>
<keyword evidence="3" id="KW-0812">Transmembrane</keyword>
<feature type="transmembrane region" description="Helical" evidence="3">
    <location>
        <begin position="368"/>
        <end position="389"/>
    </location>
</feature>